<sequence>MQRFYSSTTGCTYLPQVHGDQIPEDAVQISEEIYTSVIANPPVGKVRSHDASGLPVLVDPVQVIPTAEELCEQIDSVQLVSALEALRALEYSLASSEAQAFKVAGYPVDDVPRAVAAYVINGRTPQEAADLILQASADSADMVYRIREVRLAAKERVRTLVAAGEHDQAKAVVIEAIDQIKGLATGS</sequence>
<proteinExistence type="predicted"/>
<dbReference type="AlphaFoldDB" id="A0A3M4M4E6"/>
<organism evidence="1 2">
    <name type="scientific">Pseudomonas cichorii</name>
    <dbReference type="NCBI Taxonomy" id="36746"/>
    <lineage>
        <taxon>Bacteria</taxon>
        <taxon>Pseudomonadati</taxon>
        <taxon>Pseudomonadota</taxon>
        <taxon>Gammaproteobacteria</taxon>
        <taxon>Pseudomonadales</taxon>
        <taxon>Pseudomonadaceae</taxon>
        <taxon>Pseudomonas</taxon>
    </lineage>
</organism>
<dbReference type="OrthoDB" id="7032173at2"/>
<comment type="caution">
    <text evidence="1">The sequence shown here is derived from an EMBL/GenBank/DDBJ whole genome shotgun (WGS) entry which is preliminary data.</text>
</comment>
<evidence type="ECO:0000313" key="2">
    <source>
        <dbReference type="Proteomes" id="UP000277236"/>
    </source>
</evidence>
<dbReference type="Proteomes" id="UP000277236">
    <property type="component" value="Unassembled WGS sequence"/>
</dbReference>
<gene>
    <name evidence="1" type="ORF">ALQ04_01965</name>
</gene>
<dbReference type="EMBL" id="RBRE01000026">
    <property type="protein sequence ID" value="RMQ48615.1"/>
    <property type="molecule type" value="Genomic_DNA"/>
</dbReference>
<protein>
    <submittedName>
        <fullName evidence="1">Uncharacterized protein</fullName>
    </submittedName>
</protein>
<accession>A0A3M4M4E6</accession>
<evidence type="ECO:0000313" key="1">
    <source>
        <dbReference type="EMBL" id="RMQ48615.1"/>
    </source>
</evidence>
<reference evidence="1 2" key="1">
    <citation type="submission" date="2018-08" db="EMBL/GenBank/DDBJ databases">
        <title>Recombination of ecologically and evolutionarily significant loci maintains genetic cohesion in the Pseudomonas syringae species complex.</title>
        <authorList>
            <person name="Dillon M."/>
            <person name="Thakur S."/>
            <person name="Almeida R.N.D."/>
            <person name="Weir B.S."/>
            <person name="Guttman D.S."/>
        </authorList>
    </citation>
    <scope>NUCLEOTIDE SEQUENCE [LARGE SCALE GENOMIC DNA]</scope>
    <source>
        <strain evidence="1 2">ICMP 3353</strain>
    </source>
</reference>
<dbReference type="RefSeq" id="WP_122314963.1">
    <property type="nucleotide sequence ID" value="NZ_RBRE01000026.1"/>
</dbReference>
<name>A0A3M4M4E6_PSECI</name>